<comment type="subcellular location">
    <subcellularLocation>
        <location evidence="1">Vacuole membrane</location>
        <topology evidence="1">Multi-pass membrane protein</topology>
    </subcellularLocation>
</comment>
<evidence type="ECO:0000256" key="11">
    <source>
        <dbReference type="SAM" id="Phobius"/>
    </source>
</evidence>
<evidence type="ECO:0000256" key="2">
    <source>
        <dbReference type="ARBA" id="ARBA00022448"/>
    </source>
</evidence>
<evidence type="ECO:0000256" key="8">
    <source>
        <dbReference type="ARBA" id="ARBA00038477"/>
    </source>
</evidence>
<keyword evidence="7 11" id="KW-0472">Membrane</keyword>
<dbReference type="PROSITE" id="PS00221">
    <property type="entry name" value="MIP"/>
    <property type="match status" value="1"/>
</dbReference>
<name>A0A9Q0VPG0_9ROSI</name>
<keyword evidence="5" id="KW-0677">Repeat</keyword>
<keyword evidence="13" id="KW-1185">Reference proteome</keyword>
<dbReference type="Pfam" id="PF00230">
    <property type="entry name" value="MIP"/>
    <property type="match status" value="1"/>
</dbReference>
<evidence type="ECO:0000256" key="3">
    <source>
        <dbReference type="ARBA" id="ARBA00022554"/>
    </source>
</evidence>
<dbReference type="PANTHER" id="PTHR45665">
    <property type="entry name" value="AQUAPORIN-8"/>
    <property type="match status" value="1"/>
</dbReference>
<accession>A0A9Q0VPG0</accession>
<organism evidence="12 13">
    <name type="scientific">Salix koriyanagi</name>
    <dbReference type="NCBI Taxonomy" id="2511006"/>
    <lineage>
        <taxon>Eukaryota</taxon>
        <taxon>Viridiplantae</taxon>
        <taxon>Streptophyta</taxon>
        <taxon>Embryophyta</taxon>
        <taxon>Tracheophyta</taxon>
        <taxon>Spermatophyta</taxon>
        <taxon>Magnoliopsida</taxon>
        <taxon>eudicotyledons</taxon>
        <taxon>Gunneridae</taxon>
        <taxon>Pentapetalae</taxon>
        <taxon>rosids</taxon>
        <taxon>fabids</taxon>
        <taxon>Malpighiales</taxon>
        <taxon>Salicaceae</taxon>
        <taxon>Saliceae</taxon>
        <taxon>Salix</taxon>
    </lineage>
</organism>
<protein>
    <submittedName>
        <fullName evidence="12">Uncharacterized protein</fullName>
    </submittedName>
</protein>
<comment type="similarity">
    <text evidence="8">Belongs to the MIP/aquaporin (TC 1.A.8) family. TIP (TC 1.A.8.10) subfamily.</text>
</comment>
<dbReference type="AlphaFoldDB" id="A0A9Q0VPG0"/>
<evidence type="ECO:0000256" key="4">
    <source>
        <dbReference type="ARBA" id="ARBA00022692"/>
    </source>
</evidence>
<comment type="caution">
    <text evidence="12">The sequence shown here is derived from an EMBL/GenBank/DDBJ whole genome shotgun (WGS) entry which is preliminary data.</text>
</comment>
<evidence type="ECO:0000313" key="13">
    <source>
        <dbReference type="Proteomes" id="UP001151752"/>
    </source>
</evidence>
<reference evidence="12" key="2">
    <citation type="journal article" date="2023" name="Int. J. Mol. Sci.">
        <title>De Novo Assembly and Annotation of 11 Diverse Shrub Willow (Salix) Genomes Reveals Novel Gene Organization in Sex-Linked Regions.</title>
        <authorList>
            <person name="Hyden B."/>
            <person name="Feng K."/>
            <person name="Yates T.B."/>
            <person name="Jawdy S."/>
            <person name="Cereghino C."/>
            <person name="Smart L.B."/>
            <person name="Muchero W."/>
        </authorList>
    </citation>
    <scope>NUCLEOTIDE SEQUENCE</scope>
    <source>
        <tissue evidence="12">Shoot tip</tissue>
    </source>
</reference>
<evidence type="ECO:0000256" key="9">
    <source>
        <dbReference type="RuleBase" id="RU000477"/>
    </source>
</evidence>
<evidence type="ECO:0000256" key="1">
    <source>
        <dbReference type="ARBA" id="ARBA00004128"/>
    </source>
</evidence>
<dbReference type="PANTHER" id="PTHR45665:SF23">
    <property type="entry name" value="AQUAPORIN TIP3-2-RELATED"/>
    <property type="match status" value="1"/>
</dbReference>
<feature type="region of interest" description="Disordered" evidence="10">
    <location>
        <begin position="1"/>
        <end position="46"/>
    </location>
</feature>
<gene>
    <name evidence="12" type="ORF">OIU74_027421</name>
</gene>
<reference evidence="12" key="1">
    <citation type="submission" date="2022-11" db="EMBL/GenBank/DDBJ databases">
        <authorList>
            <person name="Hyden B.L."/>
            <person name="Feng K."/>
            <person name="Yates T."/>
            <person name="Jawdy S."/>
            <person name="Smart L.B."/>
            <person name="Muchero W."/>
        </authorList>
    </citation>
    <scope>NUCLEOTIDE SEQUENCE</scope>
    <source>
        <tissue evidence="12">Shoot tip</tissue>
    </source>
</reference>
<dbReference type="GO" id="GO:0005774">
    <property type="term" value="C:vacuolar membrane"/>
    <property type="evidence" value="ECO:0007669"/>
    <property type="project" value="UniProtKB-SubCell"/>
</dbReference>
<dbReference type="InterPro" id="IPR023271">
    <property type="entry name" value="Aquaporin-like"/>
</dbReference>
<evidence type="ECO:0000313" key="12">
    <source>
        <dbReference type="EMBL" id="KAJ6752596.1"/>
    </source>
</evidence>
<evidence type="ECO:0000256" key="6">
    <source>
        <dbReference type="ARBA" id="ARBA00022989"/>
    </source>
</evidence>
<dbReference type="Gene3D" id="1.20.1080.10">
    <property type="entry name" value="Glycerol uptake facilitator protein"/>
    <property type="match status" value="1"/>
</dbReference>
<keyword evidence="3" id="KW-0926">Vacuole</keyword>
<dbReference type="Proteomes" id="UP001151752">
    <property type="component" value="Unassembled WGS sequence"/>
</dbReference>
<dbReference type="SUPFAM" id="SSF81338">
    <property type="entry name" value="Aquaporin-like"/>
    <property type="match status" value="1"/>
</dbReference>
<dbReference type="GO" id="GO:0015250">
    <property type="term" value="F:water channel activity"/>
    <property type="evidence" value="ECO:0007669"/>
    <property type="project" value="TreeGrafter"/>
</dbReference>
<keyword evidence="6 11" id="KW-1133">Transmembrane helix</keyword>
<keyword evidence="4 9" id="KW-0812">Transmembrane</keyword>
<evidence type="ECO:0000256" key="7">
    <source>
        <dbReference type="ARBA" id="ARBA00023136"/>
    </source>
</evidence>
<evidence type="ECO:0000256" key="10">
    <source>
        <dbReference type="SAM" id="MobiDB-lite"/>
    </source>
</evidence>
<evidence type="ECO:0000256" key="5">
    <source>
        <dbReference type="ARBA" id="ARBA00022737"/>
    </source>
</evidence>
<dbReference type="InterPro" id="IPR022357">
    <property type="entry name" value="MIP_CS"/>
</dbReference>
<keyword evidence="2 9" id="KW-0813">Transport</keyword>
<feature type="transmembrane region" description="Helical" evidence="11">
    <location>
        <begin position="145"/>
        <end position="169"/>
    </location>
</feature>
<feature type="transmembrane region" description="Helical" evidence="11">
    <location>
        <begin position="111"/>
        <end position="133"/>
    </location>
</feature>
<sequence>MGKEKHRGLMQAKNHDRKLASLVRNRTSKDEHGNSSNEQPKYVSRKPKSTLRSSIFLVKETGGTELASGLVAVALAHALALFSAVASSINISGGHVNPAVTFGSLVGGRISVFRAVFYWVAQLLGSTVAALLLRLVTNGMRPVGFHVQSGGGVMHGLLLEMALTFGLVYTV</sequence>
<dbReference type="InterPro" id="IPR000425">
    <property type="entry name" value="MIP"/>
</dbReference>
<dbReference type="InterPro" id="IPR034294">
    <property type="entry name" value="Aquaporin_transptr"/>
</dbReference>
<dbReference type="PRINTS" id="PR00783">
    <property type="entry name" value="MINTRINSICP"/>
</dbReference>
<dbReference type="EMBL" id="JAPFFM010000008">
    <property type="protein sequence ID" value="KAJ6752596.1"/>
    <property type="molecule type" value="Genomic_DNA"/>
</dbReference>
<proteinExistence type="inferred from homology"/>